<evidence type="ECO:0000256" key="2">
    <source>
        <dbReference type="ARBA" id="ARBA00023002"/>
    </source>
</evidence>
<dbReference type="PIRSF" id="PIRSF000097">
    <property type="entry name" value="AKR"/>
    <property type="match status" value="1"/>
</dbReference>
<evidence type="ECO:0000256" key="3">
    <source>
        <dbReference type="PIRSR" id="PIRSR000097-1"/>
    </source>
</evidence>
<evidence type="ECO:0000256" key="1">
    <source>
        <dbReference type="ARBA" id="ARBA00007905"/>
    </source>
</evidence>
<comment type="caution">
    <text evidence="7">The sequence shown here is derived from an EMBL/GenBank/DDBJ whole genome shotgun (WGS) entry which is preliminary data.</text>
</comment>
<evidence type="ECO:0000256" key="5">
    <source>
        <dbReference type="PIRSR" id="PIRSR000097-3"/>
    </source>
</evidence>
<organism evidence="7 8">
    <name type="scientific">Edaphochlamys debaryana</name>
    <dbReference type="NCBI Taxonomy" id="47281"/>
    <lineage>
        <taxon>Eukaryota</taxon>
        <taxon>Viridiplantae</taxon>
        <taxon>Chlorophyta</taxon>
        <taxon>core chlorophytes</taxon>
        <taxon>Chlorophyceae</taxon>
        <taxon>CS clade</taxon>
        <taxon>Chlamydomonadales</taxon>
        <taxon>Chlamydomonadales incertae sedis</taxon>
        <taxon>Edaphochlamys</taxon>
    </lineage>
</organism>
<dbReference type="InterPro" id="IPR023210">
    <property type="entry name" value="NADP_OxRdtase_dom"/>
</dbReference>
<dbReference type="InterPro" id="IPR020471">
    <property type="entry name" value="AKR"/>
</dbReference>
<gene>
    <name evidence="7" type="ORF">HYH03_002391</name>
</gene>
<dbReference type="InterPro" id="IPR036812">
    <property type="entry name" value="NAD(P)_OxRdtase_dom_sf"/>
</dbReference>
<dbReference type="CDD" id="cd19071">
    <property type="entry name" value="AKR_AKR1-5-like"/>
    <property type="match status" value="1"/>
</dbReference>
<dbReference type="FunFam" id="3.20.20.100:FF:000015">
    <property type="entry name" value="Oxidoreductase, aldo/keto reductase family"/>
    <property type="match status" value="1"/>
</dbReference>
<dbReference type="GO" id="GO:0016491">
    <property type="term" value="F:oxidoreductase activity"/>
    <property type="evidence" value="ECO:0007669"/>
    <property type="project" value="UniProtKB-KW"/>
</dbReference>
<dbReference type="Gene3D" id="3.20.20.100">
    <property type="entry name" value="NADP-dependent oxidoreductase domain"/>
    <property type="match status" value="1"/>
</dbReference>
<dbReference type="PROSITE" id="PS00062">
    <property type="entry name" value="ALDOKETO_REDUCTASE_2"/>
    <property type="match status" value="1"/>
</dbReference>
<evidence type="ECO:0000256" key="4">
    <source>
        <dbReference type="PIRSR" id="PIRSR000097-2"/>
    </source>
</evidence>
<evidence type="ECO:0000313" key="7">
    <source>
        <dbReference type="EMBL" id="KAG2499444.1"/>
    </source>
</evidence>
<sequence length="279" mass="29708">MATAVSREVALPTGFTMPSVGLGVYRSAPGQETYAAVLGALRLGYRHIDTAQVYGNEADVGRAVRDSGVPREEVFVTTKVWRDAFGFEHALASVRSSLARSGLAYLDCALLHCPGADPGRREGAWRGLEAAQAQGLVRTIGVSNFSPAHIAKLNRTAAVKPAVNQVEVHPWLQRRELVAACRAEGIVVQAYSPLGKAARLSDPPLAAVAQRLGVSPAQVLVRWSLQKGLVPLPKSVHPDRQASNLDVFSFSLSPEDVAALDGLEEGLVTGWDPVAHDPV</sequence>
<dbReference type="OrthoDB" id="416253at2759"/>
<dbReference type="PANTHER" id="PTHR43827:SF13">
    <property type="entry name" value="ALDO_KETO REDUCTASE FAMILY PROTEIN"/>
    <property type="match status" value="1"/>
</dbReference>
<dbReference type="PRINTS" id="PR00069">
    <property type="entry name" value="ALDKETRDTASE"/>
</dbReference>
<evidence type="ECO:0000259" key="6">
    <source>
        <dbReference type="Pfam" id="PF00248"/>
    </source>
</evidence>
<dbReference type="PROSITE" id="PS00063">
    <property type="entry name" value="ALDOKETO_REDUCTASE_3"/>
    <property type="match status" value="1"/>
</dbReference>
<keyword evidence="2" id="KW-0560">Oxidoreductase</keyword>
<dbReference type="SUPFAM" id="SSF51430">
    <property type="entry name" value="NAD(P)-linked oxidoreductase"/>
    <property type="match status" value="1"/>
</dbReference>
<proteinExistence type="inferred from homology"/>
<dbReference type="Proteomes" id="UP000612055">
    <property type="component" value="Unassembled WGS sequence"/>
</dbReference>
<dbReference type="PANTHER" id="PTHR43827">
    <property type="entry name" value="2,5-DIKETO-D-GLUCONIC ACID REDUCTASE"/>
    <property type="match status" value="1"/>
</dbReference>
<reference evidence="7" key="1">
    <citation type="journal article" date="2020" name="bioRxiv">
        <title>Comparative genomics of Chlamydomonas.</title>
        <authorList>
            <person name="Craig R.J."/>
            <person name="Hasan A.R."/>
            <person name="Ness R.W."/>
            <person name="Keightley P.D."/>
        </authorList>
    </citation>
    <scope>NUCLEOTIDE SEQUENCE</scope>
    <source>
        <strain evidence="7">CCAP 11/70</strain>
    </source>
</reference>
<name>A0A835YKN0_9CHLO</name>
<dbReference type="AlphaFoldDB" id="A0A835YKN0"/>
<dbReference type="InterPro" id="IPR018170">
    <property type="entry name" value="Aldo/ket_reductase_CS"/>
</dbReference>
<dbReference type="EMBL" id="JAEHOE010000006">
    <property type="protein sequence ID" value="KAG2499444.1"/>
    <property type="molecule type" value="Genomic_DNA"/>
</dbReference>
<dbReference type="PROSITE" id="PS00798">
    <property type="entry name" value="ALDOKETO_REDUCTASE_1"/>
    <property type="match status" value="1"/>
</dbReference>
<protein>
    <recommendedName>
        <fullName evidence="6">NADP-dependent oxidoreductase domain-containing protein</fullName>
    </recommendedName>
</protein>
<feature type="domain" description="NADP-dependent oxidoreductase" evidence="6">
    <location>
        <begin position="28"/>
        <end position="264"/>
    </location>
</feature>
<dbReference type="Pfam" id="PF00248">
    <property type="entry name" value="Aldo_ket_red"/>
    <property type="match status" value="1"/>
</dbReference>
<feature type="binding site" evidence="4">
    <location>
        <position position="112"/>
    </location>
    <ligand>
        <name>substrate</name>
    </ligand>
</feature>
<feature type="active site" description="Proton donor" evidence="3">
    <location>
        <position position="54"/>
    </location>
</feature>
<accession>A0A835YKN0</accession>
<feature type="site" description="Lowers pKa of active site Tyr" evidence="5">
    <location>
        <position position="79"/>
    </location>
</feature>
<comment type="similarity">
    <text evidence="1">Belongs to the aldo/keto reductase family.</text>
</comment>
<evidence type="ECO:0000313" key="8">
    <source>
        <dbReference type="Proteomes" id="UP000612055"/>
    </source>
</evidence>
<keyword evidence="8" id="KW-1185">Reference proteome</keyword>